<evidence type="ECO:0000313" key="4">
    <source>
        <dbReference type="EMBL" id="KAF9467945.1"/>
    </source>
</evidence>
<keyword evidence="2" id="KW-0812">Transmembrane</keyword>
<feature type="transmembrane region" description="Helical" evidence="2">
    <location>
        <begin position="53"/>
        <end position="76"/>
    </location>
</feature>
<name>A0A9P5YHY6_9AGAR</name>
<feature type="domain" description="DUF6535" evidence="3">
    <location>
        <begin position="29"/>
        <end position="210"/>
    </location>
</feature>
<dbReference type="AlphaFoldDB" id="A0A9P5YHY6"/>
<evidence type="ECO:0000256" key="1">
    <source>
        <dbReference type="SAM" id="MobiDB-lite"/>
    </source>
</evidence>
<proteinExistence type="predicted"/>
<feature type="transmembrane region" description="Helical" evidence="2">
    <location>
        <begin position="215"/>
        <end position="239"/>
    </location>
</feature>
<dbReference type="Pfam" id="PF20153">
    <property type="entry name" value="DUF6535"/>
    <property type="match status" value="1"/>
</dbReference>
<protein>
    <recommendedName>
        <fullName evidence="3">DUF6535 domain-containing protein</fullName>
    </recommendedName>
</protein>
<keyword evidence="2" id="KW-0472">Membrane</keyword>
<evidence type="ECO:0000256" key="2">
    <source>
        <dbReference type="SAM" id="Phobius"/>
    </source>
</evidence>
<comment type="caution">
    <text evidence="4">The sequence shown here is derived from an EMBL/GenBank/DDBJ whole genome shotgun (WGS) entry which is preliminary data.</text>
</comment>
<dbReference type="InterPro" id="IPR045338">
    <property type="entry name" value="DUF6535"/>
</dbReference>
<evidence type="ECO:0000259" key="3">
    <source>
        <dbReference type="Pfam" id="PF20153"/>
    </source>
</evidence>
<dbReference type="Proteomes" id="UP000807353">
    <property type="component" value="Unassembled WGS sequence"/>
</dbReference>
<keyword evidence="5" id="KW-1185">Reference proteome</keyword>
<sequence>MENNQGNTFKPWRSGDPYYYDMPKKGDPWEETFKLVQKFDEEMCRGWREEIDTLLVFAGLFSAAVTAFTIESYHWLQEDPDKISNQILTQISIHLVSLNSINTTAIPSASKLQVSDPFTGSTSAIRINAFWFTSLTLGLTAVLIGILCKQWLREYQRYENLSPKDAFPIRQMRYEGLLRWHIPKILSTLPLLLQVALVLFFGGLLDLLWHLNQVVASVVTAVVGTALTLVVITTILPFLQYLFHFSGLRSPIEPDSQCAFKSPQSWAFHLLGIWTVGFYGRIRMKFLGGTAVNYLQLALWLPDPNWVKYDLRWQARGRYVERGISWFNKTFAQNLDAIHSIYHCLENLDLDIAAGSVSRIIKEAWSPIVPFAGLILPTSQYFARPDLHNENTKQATQDLVLASYLVIHHRADASLSLRCVELCSRILNNNISMGGEDSSSIILEFLNVVLARALLTEELFAQLSSSIMALLDHDQITNTDISTFWDIFNNVLRQYPGVGPDPGPRRPAYALLDHVGQWLQRSMNSELSAADKHYRVMICSRGISGTYWSLQAKAELKQTKKLPEFQAAELLVRHIDEIFASIGGASTIMSPWGTDSWGLAKDEFLDYKNATSTQTHGTHATNPGVGHHNLTGPGTGAAPMNEPYNTGPGGFGGNAHHQETVTGTGILGQGQGRHAPGNHMQAQYPNDGYGGTTQPTMGTMGNHHGGLPPTGALNNSDQTRGGSGHALTGKVERTVGSMVGSNALKAKGLQKEQEANAIKVQGSELAEAERLEREALMRRERAVGHGAHPDNKHLGAGFNSGAGAGGAGGTMPGGY</sequence>
<feature type="transmembrane region" description="Helical" evidence="2">
    <location>
        <begin position="189"/>
        <end position="209"/>
    </location>
</feature>
<feature type="region of interest" description="Disordered" evidence="1">
    <location>
        <begin position="612"/>
        <end position="650"/>
    </location>
</feature>
<feature type="compositionally biased region" description="Gly residues" evidence="1">
    <location>
        <begin position="798"/>
        <end position="815"/>
    </location>
</feature>
<keyword evidence="2" id="KW-1133">Transmembrane helix</keyword>
<gene>
    <name evidence="4" type="ORF">BDZ94DRAFT_1318466</name>
</gene>
<dbReference type="EMBL" id="MU150235">
    <property type="protein sequence ID" value="KAF9467945.1"/>
    <property type="molecule type" value="Genomic_DNA"/>
</dbReference>
<feature type="compositionally biased region" description="Polar residues" evidence="1">
    <location>
        <begin position="612"/>
        <end position="621"/>
    </location>
</feature>
<reference evidence="4" key="1">
    <citation type="submission" date="2020-11" db="EMBL/GenBank/DDBJ databases">
        <authorList>
            <consortium name="DOE Joint Genome Institute"/>
            <person name="Ahrendt S."/>
            <person name="Riley R."/>
            <person name="Andreopoulos W."/>
            <person name="Labutti K."/>
            <person name="Pangilinan J."/>
            <person name="Ruiz-Duenas F.J."/>
            <person name="Barrasa J.M."/>
            <person name="Sanchez-Garcia M."/>
            <person name="Camarero S."/>
            <person name="Miyauchi S."/>
            <person name="Serrano A."/>
            <person name="Linde D."/>
            <person name="Babiker R."/>
            <person name="Drula E."/>
            <person name="Ayuso-Fernandez I."/>
            <person name="Pacheco R."/>
            <person name="Padilla G."/>
            <person name="Ferreira P."/>
            <person name="Barriuso J."/>
            <person name="Kellner H."/>
            <person name="Castanera R."/>
            <person name="Alfaro M."/>
            <person name="Ramirez L."/>
            <person name="Pisabarro A.G."/>
            <person name="Kuo A."/>
            <person name="Tritt A."/>
            <person name="Lipzen A."/>
            <person name="He G."/>
            <person name="Yan M."/>
            <person name="Ng V."/>
            <person name="Cullen D."/>
            <person name="Martin F."/>
            <person name="Rosso M.-N."/>
            <person name="Henrissat B."/>
            <person name="Hibbett D."/>
            <person name="Martinez A.T."/>
            <person name="Grigoriev I.V."/>
        </authorList>
    </citation>
    <scope>NUCLEOTIDE SEQUENCE</scope>
    <source>
        <strain evidence="4">CBS 247.69</strain>
    </source>
</reference>
<feature type="region of interest" description="Disordered" evidence="1">
    <location>
        <begin position="785"/>
        <end position="815"/>
    </location>
</feature>
<organism evidence="4 5">
    <name type="scientific">Collybia nuda</name>
    <dbReference type="NCBI Taxonomy" id="64659"/>
    <lineage>
        <taxon>Eukaryota</taxon>
        <taxon>Fungi</taxon>
        <taxon>Dikarya</taxon>
        <taxon>Basidiomycota</taxon>
        <taxon>Agaricomycotina</taxon>
        <taxon>Agaricomycetes</taxon>
        <taxon>Agaricomycetidae</taxon>
        <taxon>Agaricales</taxon>
        <taxon>Tricholomatineae</taxon>
        <taxon>Clitocybaceae</taxon>
        <taxon>Collybia</taxon>
    </lineage>
</organism>
<accession>A0A9P5YHY6</accession>
<feature type="transmembrane region" description="Helical" evidence="2">
    <location>
        <begin position="129"/>
        <end position="148"/>
    </location>
</feature>
<dbReference type="OrthoDB" id="2590620at2759"/>
<evidence type="ECO:0000313" key="5">
    <source>
        <dbReference type="Proteomes" id="UP000807353"/>
    </source>
</evidence>